<dbReference type="EMBL" id="JARDXE010000023">
    <property type="protein sequence ID" value="MDE8649061.1"/>
    <property type="molecule type" value="Genomic_DNA"/>
</dbReference>
<dbReference type="Proteomes" id="UP001217325">
    <property type="component" value="Unassembled WGS sequence"/>
</dbReference>
<name>A0AAW6LS84_RHOSG</name>
<sequence length="273" mass="30124">MNATELLAVLSRHYNAPNRPKGWLLAPEIASPRGDRRADLIAAPLTLSGESIIVGHELKVSRADVLAELANPTKHDEWARHCHRWWLVVADPALVDGLDIPAHWGVMAPPSGRRTRSMTVLKPAPRLDPLASSDGWMKLARWQSFRADAAVRDATATTVSQSREIERLKRTVEELKDAGADIALSPLRQSATQLLEKIAERRSQEKLWGFGDLDVIVDAVLDVEGTRRAAREQRQLVTRVQRMLAPAIESMSATLAHAEKMGGEGPVTASRRT</sequence>
<protein>
    <recommendedName>
        <fullName evidence="3">MmcB family DNA repair protein</fullName>
    </recommendedName>
</protein>
<dbReference type="AlphaFoldDB" id="A0AAW6LS84"/>
<comment type="caution">
    <text evidence="1">The sequence shown here is derived from an EMBL/GenBank/DDBJ whole genome shotgun (WGS) entry which is preliminary data.</text>
</comment>
<organism evidence="1 2">
    <name type="scientific">Rhodococcus qingshengii</name>
    <dbReference type="NCBI Taxonomy" id="334542"/>
    <lineage>
        <taxon>Bacteria</taxon>
        <taxon>Bacillati</taxon>
        <taxon>Actinomycetota</taxon>
        <taxon>Actinomycetes</taxon>
        <taxon>Mycobacteriales</taxon>
        <taxon>Nocardiaceae</taxon>
        <taxon>Rhodococcus</taxon>
        <taxon>Rhodococcus erythropolis group</taxon>
    </lineage>
</organism>
<accession>A0AAW6LS84</accession>
<dbReference type="RefSeq" id="WP_275232765.1">
    <property type="nucleotide sequence ID" value="NZ_JARDXE010000023.1"/>
</dbReference>
<proteinExistence type="predicted"/>
<reference evidence="1" key="1">
    <citation type="submission" date="2023-02" db="EMBL/GenBank/DDBJ databases">
        <title>A novel hydrolase synthesized by Rhodococcus erythropolis HQ is responsible for the detoxification of Zearalenone.</title>
        <authorList>
            <person name="Hu J."/>
            <person name="Xu J."/>
        </authorList>
    </citation>
    <scope>NUCLEOTIDE SEQUENCE</scope>
    <source>
        <strain evidence="1">HQ</strain>
    </source>
</reference>
<evidence type="ECO:0008006" key="3">
    <source>
        <dbReference type="Google" id="ProtNLM"/>
    </source>
</evidence>
<evidence type="ECO:0000313" key="2">
    <source>
        <dbReference type="Proteomes" id="UP001217325"/>
    </source>
</evidence>
<gene>
    <name evidence="1" type="ORF">PXH69_29225</name>
</gene>
<evidence type="ECO:0000313" key="1">
    <source>
        <dbReference type="EMBL" id="MDE8649061.1"/>
    </source>
</evidence>